<keyword evidence="3 5" id="KW-0808">Transferase</keyword>
<proteinExistence type="inferred from homology"/>
<evidence type="ECO:0000313" key="14">
    <source>
        <dbReference type="Proteomes" id="UP000283497"/>
    </source>
</evidence>
<comment type="function">
    <text evidence="5">Attaches a formyl group to the free amino group of methionyl-tRNA(fMet). The formyl group appears to play a dual role in the initiator identity of N-formylmethionyl-tRNA by promoting its recognition by IF2 and preventing the misappropriation of this tRNA by the elongation apparatus.</text>
</comment>
<dbReference type="Proteomes" id="UP000286561">
    <property type="component" value="Unassembled WGS sequence"/>
</dbReference>
<dbReference type="CDD" id="cd08646">
    <property type="entry name" value="FMT_core_Met-tRNA-FMT_N"/>
    <property type="match status" value="1"/>
</dbReference>
<dbReference type="InterPro" id="IPR002376">
    <property type="entry name" value="Formyl_transf_N"/>
</dbReference>
<protein>
    <recommendedName>
        <fullName evidence="2 5">Methionyl-tRNA formyltransferase</fullName>
        <ecNumber evidence="2 5">2.1.2.9</ecNumber>
    </recommendedName>
</protein>
<evidence type="ECO:0000256" key="5">
    <source>
        <dbReference type="HAMAP-Rule" id="MF_00182"/>
    </source>
</evidence>
<dbReference type="GO" id="GO:0005829">
    <property type="term" value="C:cytosol"/>
    <property type="evidence" value="ECO:0007669"/>
    <property type="project" value="TreeGrafter"/>
</dbReference>
<dbReference type="RefSeq" id="WP_022170005.1">
    <property type="nucleotide sequence ID" value="NZ_BLYK01000043.1"/>
</dbReference>
<reference evidence="14 15" key="2">
    <citation type="submission" date="2018-08" db="EMBL/GenBank/DDBJ databases">
        <title>A genome reference for cultivated species of the human gut microbiota.</title>
        <authorList>
            <person name="Zou Y."/>
            <person name="Xue W."/>
            <person name="Luo G."/>
        </authorList>
    </citation>
    <scope>NUCLEOTIDE SEQUENCE [LARGE SCALE GENOMIC DNA]</scope>
    <source>
        <strain evidence="11 14">AF45-14BH</strain>
        <strain evidence="10 15">AM48-23BH</strain>
    </source>
</reference>
<dbReference type="CDD" id="cd08704">
    <property type="entry name" value="Met_tRNA_FMT_C"/>
    <property type="match status" value="1"/>
</dbReference>
<dbReference type="EC" id="2.1.2.9" evidence="2 5"/>
<dbReference type="InterPro" id="IPR044135">
    <property type="entry name" value="Met-tRNA-FMT_C"/>
</dbReference>
<evidence type="ECO:0000259" key="6">
    <source>
        <dbReference type="Pfam" id="PF00551"/>
    </source>
</evidence>
<dbReference type="InterPro" id="IPR005793">
    <property type="entry name" value="Formyl_trans_C"/>
</dbReference>
<evidence type="ECO:0000313" key="11">
    <source>
        <dbReference type="EMBL" id="RHK41313.1"/>
    </source>
</evidence>
<dbReference type="Proteomes" id="UP000095679">
    <property type="component" value="Unassembled WGS sequence"/>
</dbReference>
<dbReference type="Proteomes" id="UP000283497">
    <property type="component" value="Unassembled WGS sequence"/>
</dbReference>
<dbReference type="AlphaFoldDB" id="A0A174IEI6"/>
<dbReference type="PANTHER" id="PTHR11138">
    <property type="entry name" value="METHIONYL-TRNA FORMYLTRANSFERASE"/>
    <property type="match status" value="1"/>
</dbReference>
<dbReference type="PANTHER" id="PTHR11138:SF5">
    <property type="entry name" value="METHIONYL-TRNA FORMYLTRANSFERASE, MITOCHONDRIAL"/>
    <property type="match status" value="1"/>
</dbReference>
<evidence type="ECO:0000313" key="15">
    <source>
        <dbReference type="Proteomes" id="UP000286561"/>
    </source>
</evidence>
<evidence type="ECO:0000313" key="8">
    <source>
        <dbReference type="EMBL" id="CUM75672.1"/>
    </source>
</evidence>
<evidence type="ECO:0000256" key="3">
    <source>
        <dbReference type="ARBA" id="ARBA00022679"/>
    </source>
</evidence>
<evidence type="ECO:0000313" key="12">
    <source>
        <dbReference type="Proteomes" id="UP000095390"/>
    </source>
</evidence>
<dbReference type="InterPro" id="IPR005794">
    <property type="entry name" value="Fmt"/>
</dbReference>
<keyword evidence="4 5" id="KW-0648">Protein biosynthesis</keyword>
<gene>
    <name evidence="5 9" type="primary">fmt</name>
    <name evidence="11" type="ORF">DW068_02370</name>
    <name evidence="10" type="ORF">DW972_01875</name>
    <name evidence="9" type="ORF">ERS852450_02554</name>
    <name evidence="8" type="ORF">ERS852578_00026</name>
</gene>
<dbReference type="Gene3D" id="3.40.50.12230">
    <property type="match status" value="1"/>
</dbReference>
<evidence type="ECO:0000259" key="7">
    <source>
        <dbReference type="Pfam" id="PF02911"/>
    </source>
</evidence>
<dbReference type="SUPFAM" id="SSF50486">
    <property type="entry name" value="FMT C-terminal domain-like"/>
    <property type="match status" value="1"/>
</dbReference>
<dbReference type="Pfam" id="PF02911">
    <property type="entry name" value="Formyl_trans_C"/>
    <property type="match status" value="1"/>
</dbReference>
<dbReference type="EMBL" id="CYYC01000001">
    <property type="protein sequence ID" value="CUM75672.1"/>
    <property type="molecule type" value="Genomic_DNA"/>
</dbReference>
<feature type="domain" description="Formyl transferase C-terminal" evidence="7">
    <location>
        <begin position="203"/>
        <end position="299"/>
    </location>
</feature>
<evidence type="ECO:0000313" key="9">
    <source>
        <dbReference type="EMBL" id="CUO85662.1"/>
    </source>
</evidence>
<dbReference type="FunFam" id="3.40.50.12230:FF:000001">
    <property type="entry name" value="Methionyl-tRNA formyltransferase"/>
    <property type="match status" value="1"/>
</dbReference>
<dbReference type="EMBL" id="QRNJ01000005">
    <property type="protein sequence ID" value="RHK41313.1"/>
    <property type="molecule type" value="Genomic_DNA"/>
</dbReference>
<evidence type="ECO:0000313" key="13">
    <source>
        <dbReference type="Proteomes" id="UP000095679"/>
    </source>
</evidence>
<dbReference type="EMBL" id="QSEP01000004">
    <property type="protein sequence ID" value="RGZ86115.1"/>
    <property type="molecule type" value="Genomic_DNA"/>
</dbReference>
<dbReference type="InterPro" id="IPR041711">
    <property type="entry name" value="Met-tRNA-FMT_N"/>
</dbReference>
<dbReference type="GO" id="GO:0004479">
    <property type="term" value="F:methionyl-tRNA formyltransferase activity"/>
    <property type="evidence" value="ECO:0007669"/>
    <property type="project" value="UniProtKB-UniRule"/>
</dbReference>
<dbReference type="Pfam" id="PF00551">
    <property type="entry name" value="Formyl_trans_N"/>
    <property type="match status" value="1"/>
</dbReference>
<dbReference type="PROSITE" id="PS00373">
    <property type="entry name" value="GART"/>
    <property type="match status" value="1"/>
</dbReference>
<dbReference type="EMBL" id="CYZL01000027">
    <property type="protein sequence ID" value="CUO85662.1"/>
    <property type="molecule type" value="Genomic_DNA"/>
</dbReference>
<evidence type="ECO:0000256" key="2">
    <source>
        <dbReference type="ARBA" id="ARBA00012261"/>
    </source>
</evidence>
<dbReference type="NCBIfam" id="TIGR00460">
    <property type="entry name" value="fmt"/>
    <property type="match status" value="1"/>
</dbReference>
<comment type="catalytic activity">
    <reaction evidence="5">
        <text>L-methionyl-tRNA(fMet) + (6R)-10-formyltetrahydrofolate = N-formyl-L-methionyl-tRNA(fMet) + (6S)-5,6,7,8-tetrahydrofolate + H(+)</text>
        <dbReference type="Rhea" id="RHEA:24380"/>
        <dbReference type="Rhea" id="RHEA-COMP:9952"/>
        <dbReference type="Rhea" id="RHEA-COMP:9953"/>
        <dbReference type="ChEBI" id="CHEBI:15378"/>
        <dbReference type="ChEBI" id="CHEBI:57453"/>
        <dbReference type="ChEBI" id="CHEBI:78530"/>
        <dbReference type="ChEBI" id="CHEBI:78844"/>
        <dbReference type="ChEBI" id="CHEBI:195366"/>
        <dbReference type="EC" id="2.1.2.9"/>
    </reaction>
</comment>
<name>A0A174IEI6_9FIRM</name>
<dbReference type="InterPro" id="IPR036477">
    <property type="entry name" value="Formyl_transf_N_sf"/>
</dbReference>
<evidence type="ECO:0000313" key="10">
    <source>
        <dbReference type="EMBL" id="RGZ86115.1"/>
    </source>
</evidence>
<organism evidence="9 13">
    <name type="scientific">Anaerobutyricum hallii</name>
    <dbReference type="NCBI Taxonomy" id="39488"/>
    <lineage>
        <taxon>Bacteria</taxon>
        <taxon>Bacillati</taxon>
        <taxon>Bacillota</taxon>
        <taxon>Clostridia</taxon>
        <taxon>Lachnospirales</taxon>
        <taxon>Lachnospiraceae</taxon>
        <taxon>Anaerobutyricum</taxon>
    </lineage>
</organism>
<dbReference type="Proteomes" id="UP000095390">
    <property type="component" value="Unassembled WGS sequence"/>
</dbReference>
<dbReference type="SUPFAM" id="SSF53328">
    <property type="entry name" value="Formyltransferase"/>
    <property type="match status" value="1"/>
</dbReference>
<dbReference type="HAMAP" id="MF_00182">
    <property type="entry name" value="Formyl_trans"/>
    <property type="match status" value="1"/>
</dbReference>
<dbReference type="OrthoDB" id="9802815at2"/>
<feature type="binding site" evidence="5">
    <location>
        <begin position="108"/>
        <end position="111"/>
    </location>
    <ligand>
        <name>(6S)-5,6,7,8-tetrahydrofolate</name>
        <dbReference type="ChEBI" id="CHEBI:57453"/>
    </ligand>
</feature>
<feature type="domain" description="Formyl transferase N-terminal" evidence="6">
    <location>
        <begin position="1"/>
        <end position="179"/>
    </location>
</feature>
<evidence type="ECO:0000256" key="4">
    <source>
        <dbReference type="ARBA" id="ARBA00022917"/>
    </source>
</evidence>
<comment type="similarity">
    <text evidence="1 5">Belongs to the Fmt family.</text>
</comment>
<evidence type="ECO:0000256" key="1">
    <source>
        <dbReference type="ARBA" id="ARBA00010699"/>
    </source>
</evidence>
<dbReference type="InterPro" id="IPR001555">
    <property type="entry name" value="GART_AS"/>
</dbReference>
<reference evidence="12 13" key="1">
    <citation type="submission" date="2015-09" db="EMBL/GenBank/DDBJ databases">
        <authorList>
            <consortium name="Pathogen Informatics"/>
        </authorList>
    </citation>
    <scope>NUCLEOTIDE SEQUENCE [LARGE SCALE GENOMIC DNA]</scope>
    <source>
        <strain evidence="9 13">2789STDY5834835</strain>
        <strain evidence="8 12">2789STDY5834966</strain>
    </source>
</reference>
<sequence length="311" mass="34013">MRVVFMGTPDFAVPTLAALIENHEVVGVVTQPDKRKGRGKAMAFTPVKEKALEYDIPVYQPVKVGEEEFIETLRGLDPEVIVVAAFGQILPESILNMPKYGCINVHASLLPKYRGAAPIQWSIIDGEKETGVTIMYMEKGLDTGDMIDKVVVPIDAKETGESLHDKLAAAGGPLLLEVLEKLEAGTAVRTRQNDEESCYAKMLTKDLGKIDWNKDAASIERLIRGLNSWPSAYTAFHDKTLKIWDADVEKENGSAQPGAVAKVTSDAIYVQTGEGLLKINEVQIQGKKRMPVKAFLLGHKVEEGTLLGENA</sequence>
<dbReference type="InterPro" id="IPR011034">
    <property type="entry name" value="Formyl_transferase-like_C_sf"/>
</dbReference>
<accession>A0A174IEI6</accession>